<dbReference type="GO" id="GO:0009251">
    <property type="term" value="P:glucan catabolic process"/>
    <property type="evidence" value="ECO:0007669"/>
    <property type="project" value="TreeGrafter"/>
</dbReference>
<protein>
    <recommendedName>
        <fullName evidence="6">CBM6 domain-containing protein</fullName>
    </recommendedName>
</protein>
<evidence type="ECO:0000256" key="5">
    <source>
        <dbReference type="SAM" id="SignalP"/>
    </source>
</evidence>
<dbReference type="PROSITE" id="PS00659">
    <property type="entry name" value="GLYCOSYL_HYDROL_F5"/>
    <property type="match status" value="1"/>
</dbReference>
<evidence type="ECO:0000313" key="8">
    <source>
        <dbReference type="Proteomes" id="UP000216339"/>
    </source>
</evidence>
<dbReference type="Gene3D" id="3.20.20.80">
    <property type="entry name" value="Glycosidases"/>
    <property type="match status" value="1"/>
</dbReference>
<dbReference type="AlphaFoldDB" id="A0A271J341"/>
<keyword evidence="3 4" id="KW-0326">Glycosidase</keyword>
<evidence type="ECO:0000256" key="2">
    <source>
        <dbReference type="ARBA" id="ARBA00022801"/>
    </source>
</evidence>
<comment type="similarity">
    <text evidence="4">Belongs to the glycosyl hydrolase 5 (cellulase A) family.</text>
</comment>
<dbReference type="PROSITE" id="PS51175">
    <property type="entry name" value="CBM6"/>
    <property type="match status" value="1"/>
</dbReference>
<gene>
    <name evidence="7" type="ORF">BSZ37_12175</name>
</gene>
<dbReference type="RefSeq" id="WP_095510795.1">
    <property type="nucleotide sequence ID" value="NZ_MQWD01000001.1"/>
</dbReference>
<dbReference type="InterPro" id="IPR005084">
    <property type="entry name" value="CBM6"/>
</dbReference>
<keyword evidence="1 5" id="KW-0732">Signal</keyword>
<dbReference type="InterPro" id="IPR017853">
    <property type="entry name" value="GH"/>
</dbReference>
<dbReference type="CDD" id="cd04080">
    <property type="entry name" value="CBM6_cellulase-like"/>
    <property type="match status" value="1"/>
</dbReference>
<evidence type="ECO:0000256" key="3">
    <source>
        <dbReference type="ARBA" id="ARBA00023295"/>
    </source>
</evidence>
<dbReference type="SUPFAM" id="SSF51445">
    <property type="entry name" value="(Trans)glycosidases"/>
    <property type="match status" value="1"/>
</dbReference>
<dbReference type="InterPro" id="IPR041342">
    <property type="entry name" value="CBM35"/>
</dbReference>
<dbReference type="SMART" id="SM00606">
    <property type="entry name" value="CBD_IV"/>
    <property type="match status" value="1"/>
</dbReference>
<dbReference type="Pfam" id="PF00150">
    <property type="entry name" value="Cellulase"/>
    <property type="match status" value="1"/>
</dbReference>
<dbReference type="SMR" id="A0A271J341"/>
<evidence type="ECO:0000256" key="4">
    <source>
        <dbReference type="RuleBase" id="RU361153"/>
    </source>
</evidence>
<dbReference type="PANTHER" id="PTHR31297:SF13">
    <property type="entry name" value="PUTATIVE-RELATED"/>
    <property type="match status" value="1"/>
</dbReference>
<feature type="chain" id="PRO_5011995483" description="CBM6 domain-containing protein" evidence="5">
    <location>
        <begin position="19"/>
        <end position="559"/>
    </location>
</feature>
<evidence type="ECO:0000256" key="1">
    <source>
        <dbReference type="ARBA" id="ARBA00022729"/>
    </source>
</evidence>
<sequence>MRPPLLLLALLASVAVSAQPEGEGYYHTRGTRLVSPDGQPDVLRGIGLGGWLMPEGYMVRVPGHGSPTTIRQQAVEVAGEEGADRYFEAFRANYVREEDIQKIAEWGYDHVRLPFHYKVLWDEEAGAFDEDGFALVDAFLEWCREAGLPVIFDMHAAPGGQSEHNIADAHGTAELWVGPNAAVNQALTIRIWEEIARRYRDDRLVIGYDIINEPVLPEGVTRAELRDFYVRSRDAIRAIDPHHVLFIEGDFFANFFDGLTPAFDDNMVWAFHKYWSPTDPADMTRFVELRDSTGVPLWLGETGENSNDWFHEVATWAVENGIGWNWWTHKKIETVTSPLSAPMQPGYRDLVAYWRGEAPKPDRETAEAALLAQAAALHIDSTAFRPDVLWSLFDPAWATLAVPFKPHTLPGTLDAVDYDLGADGVGYHDTRSKNEQGTPGLANEGGVYRNDGVDIAANERGGPAYRVGWTEAGEWLQYTVRVPAGGTFAASATVTGGAGQLALEVDGESWGEAAVPASGGTWAEVDLGTHTLSAGPHVLRVRIREGGFDVGRLTFDSTD</sequence>
<dbReference type="InterPro" id="IPR006584">
    <property type="entry name" value="Cellulose-bd_IV"/>
</dbReference>
<feature type="domain" description="CBM6" evidence="6">
    <location>
        <begin position="432"/>
        <end position="556"/>
    </location>
</feature>
<dbReference type="InterPro" id="IPR001547">
    <property type="entry name" value="Glyco_hydro_5"/>
</dbReference>
<comment type="caution">
    <text evidence="7">The sequence shown here is derived from an EMBL/GenBank/DDBJ whole genome shotgun (WGS) entry which is preliminary data.</text>
</comment>
<dbReference type="EMBL" id="MQWD01000001">
    <property type="protein sequence ID" value="PAP77129.1"/>
    <property type="molecule type" value="Genomic_DNA"/>
</dbReference>
<organism evidence="7 8">
    <name type="scientific">Rubrivirga marina</name>
    <dbReference type="NCBI Taxonomy" id="1196024"/>
    <lineage>
        <taxon>Bacteria</taxon>
        <taxon>Pseudomonadati</taxon>
        <taxon>Rhodothermota</taxon>
        <taxon>Rhodothermia</taxon>
        <taxon>Rhodothermales</taxon>
        <taxon>Rubricoccaceae</taxon>
        <taxon>Rubrivirga</taxon>
    </lineage>
</organism>
<dbReference type="GO" id="GO:0008422">
    <property type="term" value="F:beta-glucosidase activity"/>
    <property type="evidence" value="ECO:0007669"/>
    <property type="project" value="TreeGrafter"/>
</dbReference>
<evidence type="ECO:0000313" key="7">
    <source>
        <dbReference type="EMBL" id="PAP77129.1"/>
    </source>
</evidence>
<dbReference type="GO" id="GO:0009986">
    <property type="term" value="C:cell surface"/>
    <property type="evidence" value="ECO:0007669"/>
    <property type="project" value="TreeGrafter"/>
</dbReference>
<dbReference type="InterPro" id="IPR008979">
    <property type="entry name" value="Galactose-bd-like_sf"/>
</dbReference>
<dbReference type="PANTHER" id="PTHR31297">
    <property type="entry name" value="GLUCAN ENDO-1,6-BETA-GLUCOSIDASE B"/>
    <property type="match status" value="1"/>
</dbReference>
<dbReference type="SUPFAM" id="SSF49785">
    <property type="entry name" value="Galactose-binding domain-like"/>
    <property type="match status" value="1"/>
</dbReference>
<dbReference type="Gene3D" id="2.60.120.260">
    <property type="entry name" value="Galactose-binding domain-like"/>
    <property type="match status" value="1"/>
</dbReference>
<keyword evidence="8" id="KW-1185">Reference proteome</keyword>
<dbReference type="GO" id="GO:0030246">
    <property type="term" value="F:carbohydrate binding"/>
    <property type="evidence" value="ECO:0007669"/>
    <property type="project" value="InterPro"/>
</dbReference>
<dbReference type="OrthoDB" id="9800955at2"/>
<feature type="signal peptide" evidence="5">
    <location>
        <begin position="1"/>
        <end position="18"/>
    </location>
</feature>
<dbReference type="Proteomes" id="UP000216339">
    <property type="component" value="Unassembled WGS sequence"/>
</dbReference>
<dbReference type="GO" id="GO:0005576">
    <property type="term" value="C:extracellular region"/>
    <property type="evidence" value="ECO:0007669"/>
    <property type="project" value="TreeGrafter"/>
</dbReference>
<accession>A0A271J341</accession>
<keyword evidence="2 4" id="KW-0378">Hydrolase</keyword>
<evidence type="ECO:0000259" key="6">
    <source>
        <dbReference type="PROSITE" id="PS51175"/>
    </source>
</evidence>
<name>A0A271J341_9BACT</name>
<proteinExistence type="inferred from homology"/>
<dbReference type="InterPro" id="IPR050386">
    <property type="entry name" value="Glycosyl_hydrolase_5"/>
</dbReference>
<dbReference type="Pfam" id="PF18099">
    <property type="entry name" value="CBM_35_2"/>
    <property type="match status" value="1"/>
</dbReference>
<dbReference type="InterPro" id="IPR018087">
    <property type="entry name" value="Glyco_hydro_5_CS"/>
</dbReference>
<reference evidence="7 8" key="1">
    <citation type="submission" date="2016-11" db="EMBL/GenBank/DDBJ databases">
        <title>Study of marine rhodopsin-containing bacteria.</title>
        <authorList>
            <person name="Yoshizawa S."/>
            <person name="Kumagai Y."/>
            <person name="Kogure K."/>
        </authorList>
    </citation>
    <scope>NUCLEOTIDE SEQUENCE [LARGE SCALE GENOMIC DNA]</scope>
    <source>
        <strain evidence="7 8">SAORIC-28</strain>
    </source>
</reference>